<name>A0A8S1WYW6_9CILI</name>
<feature type="coiled-coil region" evidence="1">
    <location>
        <begin position="371"/>
        <end position="398"/>
    </location>
</feature>
<accession>A0A8S1WYW6</accession>
<evidence type="ECO:0000313" key="2">
    <source>
        <dbReference type="EMBL" id="CAD8195224.1"/>
    </source>
</evidence>
<keyword evidence="1" id="KW-0175">Coiled coil</keyword>
<dbReference type="Proteomes" id="UP000689195">
    <property type="component" value="Unassembled WGS sequence"/>
</dbReference>
<keyword evidence="3" id="KW-1185">Reference proteome</keyword>
<comment type="caution">
    <text evidence="2">The sequence shown here is derived from an EMBL/GenBank/DDBJ whole genome shotgun (WGS) entry which is preliminary data.</text>
</comment>
<dbReference type="EMBL" id="CAJJDO010000109">
    <property type="protein sequence ID" value="CAD8195224.1"/>
    <property type="molecule type" value="Genomic_DNA"/>
</dbReference>
<sequence>MALVEETKIIIKQMKSELLKKDRKLQINSNLSKRIEIVNQQHLGQSLEQLRYQKQLLWRKSQKNQNKKPKLLLLKKMLKFYQRITKDHLVLKFLRNSRNQWIIILIQIQYNSNCNLQLNVLFQLNQRIFRKHQCGRRPKRNKVNLMSLKKGGKSIKTPSLNIQCNKHGKEIIMLNLNPEKTKLSRQACVECIQSNDPIKYITLSDANFKWNEYLGQTSDQIKQFKDLRYFKQRQIIETLEEIKNKRVNTQYSIFSQQESNEFNENMIYQKNAEQINELSEILSQTDKFQALTEKQFNIQKEDFNLMEIISTNFQKLLQNDILVQNKINKIINEYNSYIAEIKVQKSEICQEENHISNQQSIQQLNLQLHHLQIYQGILNEAQNQYEFLMKTISNLSIEFKDLQLQQFNQYVSKIEKDFQIMKKLTNFDKVETLQINHLYLYPCVHLYNKCKIEILNQLFK</sequence>
<gene>
    <name evidence="2" type="ORF">PPENT_87.1.T1090002</name>
</gene>
<dbReference type="OrthoDB" id="10514589at2759"/>
<proteinExistence type="predicted"/>
<protein>
    <submittedName>
        <fullName evidence="2">Uncharacterized protein</fullName>
    </submittedName>
</protein>
<evidence type="ECO:0000313" key="3">
    <source>
        <dbReference type="Proteomes" id="UP000689195"/>
    </source>
</evidence>
<organism evidence="2 3">
    <name type="scientific">Paramecium pentaurelia</name>
    <dbReference type="NCBI Taxonomy" id="43138"/>
    <lineage>
        <taxon>Eukaryota</taxon>
        <taxon>Sar</taxon>
        <taxon>Alveolata</taxon>
        <taxon>Ciliophora</taxon>
        <taxon>Intramacronucleata</taxon>
        <taxon>Oligohymenophorea</taxon>
        <taxon>Peniculida</taxon>
        <taxon>Parameciidae</taxon>
        <taxon>Paramecium</taxon>
    </lineage>
</organism>
<evidence type="ECO:0000256" key="1">
    <source>
        <dbReference type="SAM" id="Coils"/>
    </source>
</evidence>
<dbReference type="AlphaFoldDB" id="A0A8S1WYW6"/>
<reference evidence="2" key="1">
    <citation type="submission" date="2021-01" db="EMBL/GenBank/DDBJ databases">
        <authorList>
            <consortium name="Genoscope - CEA"/>
            <person name="William W."/>
        </authorList>
    </citation>
    <scope>NUCLEOTIDE SEQUENCE</scope>
</reference>